<feature type="signal peptide" evidence="1">
    <location>
        <begin position="1"/>
        <end position="27"/>
    </location>
</feature>
<sequence>MNKTIALRVASSLLAASLWSVATAASAQNEPGTPIQELPKAETSASYLQQTGNPSLNQIIETTPVETLLQNGISAPDDGEIGILEFNWELPARTPLKDVGLTSPYFEPDGQPNLNREGVGVIFRIAPASKVE</sequence>
<reference evidence="2" key="1">
    <citation type="journal article" date="2020" name="mSystems">
        <title>Genome- and Community-Level Interaction Insights into Carbon Utilization and Element Cycling Functions of Hydrothermarchaeota in Hydrothermal Sediment.</title>
        <authorList>
            <person name="Zhou Z."/>
            <person name="Liu Y."/>
            <person name="Xu W."/>
            <person name="Pan J."/>
            <person name="Luo Z.H."/>
            <person name="Li M."/>
        </authorList>
    </citation>
    <scope>NUCLEOTIDE SEQUENCE [LARGE SCALE GENOMIC DNA]</scope>
    <source>
        <strain evidence="2">SpSt-374</strain>
    </source>
</reference>
<name>A0A7C3ZJF7_9CYAN</name>
<dbReference type="AlphaFoldDB" id="A0A7C3ZJF7"/>
<proteinExistence type="predicted"/>
<gene>
    <name evidence="2" type="ORF">ENR15_19495</name>
</gene>
<protein>
    <submittedName>
        <fullName evidence="2">Uncharacterized protein</fullName>
    </submittedName>
</protein>
<comment type="caution">
    <text evidence="2">The sequence shown here is derived from an EMBL/GenBank/DDBJ whole genome shotgun (WGS) entry which is preliminary data.</text>
</comment>
<evidence type="ECO:0000256" key="1">
    <source>
        <dbReference type="SAM" id="SignalP"/>
    </source>
</evidence>
<keyword evidence="1" id="KW-0732">Signal</keyword>
<evidence type="ECO:0000313" key="2">
    <source>
        <dbReference type="EMBL" id="HGG02760.1"/>
    </source>
</evidence>
<dbReference type="EMBL" id="DSPX01000198">
    <property type="protein sequence ID" value="HGG02760.1"/>
    <property type="molecule type" value="Genomic_DNA"/>
</dbReference>
<accession>A0A7C3ZJF7</accession>
<organism evidence="2">
    <name type="scientific">Planktothricoides sp. SpSt-374</name>
    <dbReference type="NCBI Taxonomy" id="2282167"/>
    <lineage>
        <taxon>Bacteria</taxon>
        <taxon>Bacillati</taxon>
        <taxon>Cyanobacteriota</taxon>
        <taxon>Cyanophyceae</taxon>
        <taxon>Oscillatoriophycideae</taxon>
        <taxon>Oscillatoriales</taxon>
        <taxon>Oscillatoriaceae</taxon>
        <taxon>Planktothricoides</taxon>
    </lineage>
</organism>
<feature type="chain" id="PRO_5027648283" evidence="1">
    <location>
        <begin position="28"/>
        <end position="132"/>
    </location>
</feature>